<keyword evidence="7" id="KW-1185">Reference proteome</keyword>
<feature type="domain" description="HTH lysR-type" evidence="5">
    <location>
        <begin position="43"/>
        <end position="99"/>
    </location>
</feature>
<dbReference type="PANTHER" id="PTHR30537">
    <property type="entry name" value="HTH-TYPE TRANSCRIPTIONAL REGULATOR"/>
    <property type="match status" value="1"/>
</dbReference>
<dbReference type="GO" id="GO:0003700">
    <property type="term" value="F:DNA-binding transcription factor activity"/>
    <property type="evidence" value="ECO:0007669"/>
    <property type="project" value="InterPro"/>
</dbReference>
<name>A0A1G8YM77_9RHOB</name>
<sequence>MPPSGASRAVRNRLDVAAPLGNPKAGAIRRRRVRRATSMPVGNWDEIRTAYHVARAGTVSGAAEALGVHHATVIRHIDALEKRLGTKLFQRHARGYTPTEAGQELLRVAQATDDQLSQLVSRIRGQGEAMSGELIVTSLAGLAPLLTPALVAFQQAHPDLVVRFLTDERLFRLEYGEAHVAVRAGRAPEEPDNVVQPFCRLSAALYAAPAYAEAYGLPASEEELPRHRFVAHDNANSRAPTEMWLRERVPRDQVVFRAVESRAHELAVIGGAGLGFLPRWVAEAHPELIEVMPPREEWAAQLWLVTHVDLHRSAKVQALTRFLKEAAKDWYIA</sequence>
<dbReference type="PROSITE" id="PS50931">
    <property type="entry name" value="HTH_LYSR"/>
    <property type="match status" value="1"/>
</dbReference>
<dbReference type="Pfam" id="PF00126">
    <property type="entry name" value="HTH_1"/>
    <property type="match status" value="1"/>
</dbReference>
<dbReference type="GO" id="GO:0006351">
    <property type="term" value="P:DNA-templated transcription"/>
    <property type="evidence" value="ECO:0007669"/>
    <property type="project" value="TreeGrafter"/>
</dbReference>
<dbReference type="Gene3D" id="1.10.10.10">
    <property type="entry name" value="Winged helix-like DNA-binding domain superfamily/Winged helix DNA-binding domain"/>
    <property type="match status" value="1"/>
</dbReference>
<keyword evidence="3 6" id="KW-0238">DNA-binding</keyword>
<dbReference type="InterPro" id="IPR005119">
    <property type="entry name" value="LysR_subst-bd"/>
</dbReference>
<protein>
    <submittedName>
        <fullName evidence="6">DNA-binding transcriptional regulator, LysR family</fullName>
    </submittedName>
</protein>
<dbReference type="EMBL" id="FNFV01000001">
    <property type="protein sequence ID" value="SDK03170.1"/>
    <property type="molecule type" value="Genomic_DNA"/>
</dbReference>
<keyword evidence="4" id="KW-0804">Transcription</keyword>
<dbReference type="InterPro" id="IPR000847">
    <property type="entry name" value="LysR_HTH_N"/>
</dbReference>
<dbReference type="GO" id="GO:0043565">
    <property type="term" value="F:sequence-specific DNA binding"/>
    <property type="evidence" value="ECO:0007669"/>
    <property type="project" value="TreeGrafter"/>
</dbReference>
<reference evidence="7" key="1">
    <citation type="submission" date="2016-10" db="EMBL/GenBank/DDBJ databases">
        <authorList>
            <person name="Varghese N."/>
            <person name="Submissions S."/>
        </authorList>
    </citation>
    <scope>NUCLEOTIDE SEQUENCE [LARGE SCALE GENOMIC DNA]</scope>
    <source>
        <strain evidence="7">CGMCC 1.10789</strain>
    </source>
</reference>
<proteinExistence type="inferred from homology"/>
<evidence type="ECO:0000256" key="4">
    <source>
        <dbReference type="ARBA" id="ARBA00023163"/>
    </source>
</evidence>
<dbReference type="Gene3D" id="3.40.190.290">
    <property type="match status" value="1"/>
</dbReference>
<dbReference type="STRING" id="990712.SAMN05216257_101358"/>
<dbReference type="SUPFAM" id="SSF53850">
    <property type="entry name" value="Periplasmic binding protein-like II"/>
    <property type="match status" value="1"/>
</dbReference>
<organism evidence="6 7">
    <name type="scientific">Meinhardsimonia xiamenensis</name>
    <dbReference type="NCBI Taxonomy" id="990712"/>
    <lineage>
        <taxon>Bacteria</taxon>
        <taxon>Pseudomonadati</taxon>
        <taxon>Pseudomonadota</taxon>
        <taxon>Alphaproteobacteria</taxon>
        <taxon>Rhodobacterales</taxon>
        <taxon>Paracoccaceae</taxon>
        <taxon>Meinhardsimonia</taxon>
    </lineage>
</organism>
<dbReference type="Proteomes" id="UP000199328">
    <property type="component" value="Unassembled WGS sequence"/>
</dbReference>
<evidence type="ECO:0000313" key="6">
    <source>
        <dbReference type="EMBL" id="SDK03170.1"/>
    </source>
</evidence>
<evidence type="ECO:0000259" key="5">
    <source>
        <dbReference type="PROSITE" id="PS50931"/>
    </source>
</evidence>
<dbReference type="PANTHER" id="PTHR30537:SF3">
    <property type="entry name" value="TRANSCRIPTIONAL REGULATORY PROTEIN"/>
    <property type="match status" value="1"/>
</dbReference>
<comment type="similarity">
    <text evidence="1">Belongs to the LysR transcriptional regulatory family.</text>
</comment>
<evidence type="ECO:0000256" key="1">
    <source>
        <dbReference type="ARBA" id="ARBA00009437"/>
    </source>
</evidence>
<dbReference type="InterPro" id="IPR036388">
    <property type="entry name" value="WH-like_DNA-bd_sf"/>
</dbReference>
<dbReference type="AlphaFoldDB" id="A0A1G8YM77"/>
<keyword evidence="2" id="KW-0805">Transcription regulation</keyword>
<dbReference type="Pfam" id="PF03466">
    <property type="entry name" value="LysR_substrate"/>
    <property type="match status" value="1"/>
</dbReference>
<evidence type="ECO:0000256" key="2">
    <source>
        <dbReference type="ARBA" id="ARBA00023015"/>
    </source>
</evidence>
<dbReference type="SUPFAM" id="SSF46785">
    <property type="entry name" value="Winged helix' DNA-binding domain"/>
    <property type="match status" value="1"/>
</dbReference>
<accession>A0A1G8YM77</accession>
<dbReference type="InterPro" id="IPR036390">
    <property type="entry name" value="WH_DNA-bd_sf"/>
</dbReference>
<evidence type="ECO:0000313" key="7">
    <source>
        <dbReference type="Proteomes" id="UP000199328"/>
    </source>
</evidence>
<dbReference type="InterPro" id="IPR058163">
    <property type="entry name" value="LysR-type_TF_proteobact-type"/>
</dbReference>
<evidence type="ECO:0000256" key="3">
    <source>
        <dbReference type="ARBA" id="ARBA00023125"/>
    </source>
</evidence>
<gene>
    <name evidence="6" type="ORF">SAMN05216257_101358</name>
</gene>